<dbReference type="Pfam" id="PF15575">
    <property type="entry name" value="Imm49"/>
    <property type="match status" value="1"/>
</dbReference>
<accession>A0ABX1FFV4</accession>
<gene>
    <name evidence="2" type="ORF">FXN61_13795</name>
</gene>
<evidence type="ECO:0000313" key="3">
    <source>
        <dbReference type="Proteomes" id="UP001515943"/>
    </source>
</evidence>
<protein>
    <recommendedName>
        <fullName evidence="4">Immunity protein 49</fullName>
    </recommendedName>
</protein>
<evidence type="ECO:0000256" key="1">
    <source>
        <dbReference type="SAM" id="MobiDB-lite"/>
    </source>
</evidence>
<comment type="caution">
    <text evidence="2">The sequence shown here is derived from an EMBL/GenBank/DDBJ whole genome shotgun (WGS) entry which is preliminary data.</text>
</comment>
<evidence type="ECO:0008006" key="4">
    <source>
        <dbReference type="Google" id="ProtNLM"/>
    </source>
</evidence>
<proteinExistence type="predicted"/>
<organism evidence="2 3">
    <name type="scientific">Lentzea indica</name>
    <dbReference type="NCBI Taxonomy" id="2604800"/>
    <lineage>
        <taxon>Bacteria</taxon>
        <taxon>Bacillati</taxon>
        <taxon>Actinomycetota</taxon>
        <taxon>Actinomycetes</taxon>
        <taxon>Pseudonocardiales</taxon>
        <taxon>Pseudonocardiaceae</taxon>
        <taxon>Lentzea</taxon>
    </lineage>
</organism>
<name>A0ABX1FFV4_9PSEU</name>
<feature type="compositionally biased region" description="Basic and acidic residues" evidence="1">
    <location>
        <begin position="32"/>
        <end position="49"/>
    </location>
</feature>
<feature type="compositionally biased region" description="Basic residues" evidence="1">
    <location>
        <begin position="9"/>
        <end position="31"/>
    </location>
</feature>
<reference evidence="2 3" key="1">
    <citation type="submission" date="2019-08" db="EMBL/GenBank/DDBJ databases">
        <title>Lentzea from Indian Himalayas.</title>
        <authorList>
            <person name="Mandal S."/>
            <person name="Mallick Gupta A."/>
            <person name="Maiti P.K."/>
            <person name="Sarkar J."/>
            <person name="Mandal S."/>
        </authorList>
    </citation>
    <scope>NUCLEOTIDE SEQUENCE [LARGE SCALE GENOMIC DNA]</scope>
    <source>
        <strain evidence="2 3">PSKA42</strain>
    </source>
</reference>
<dbReference type="InterPro" id="IPR029074">
    <property type="entry name" value="Imm49"/>
</dbReference>
<dbReference type="Proteomes" id="UP001515943">
    <property type="component" value="Unassembled WGS sequence"/>
</dbReference>
<keyword evidence="3" id="KW-1185">Reference proteome</keyword>
<feature type="region of interest" description="Disordered" evidence="1">
    <location>
        <begin position="1"/>
        <end position="65"/>
    </location>
</feature>
<sequence length="405" mass="45245">MAADPVRVLLHRRYRQRAARGHGRGRQRRQARSPDERHGSARRPAHGDVRGGQGQLVHGPHRDQPARQLLRRVRLRRRAGLQAATAARRVRPRLRALPALGGEHAGLAAREARRSSRRRVIGNATHEIPRHEINLDFARNQVDTLQRLIESALEDAESDPDALSAARRRALMRFEYLTALDPSAGEEETWQAAVFASQTANAVFARTSKSEDAVPCQLGDRVYELPVLGPNHHATPVDWLTAAFLAVITRSEKRVAELVKVGKYTLRGSGAQVEDYVQPWVETLQRYLGGDQVPPALLESVIDLTDPEQAKFASRDFMLLVAYPPANILFRVLRGTAEQFNDALMQATTAHRDYWRQADFADNPDGFIALATLAMAIRGRDNGFPVEVESGYLPENLVNGTWSDR</sequence>
<evidence type="ECO:0000313" key="2">
    <source>
        <dbReference type="EMBL" id="NKE57846.1"/>
    </source>
</evidence>
<dbReference type="EMBL" id="VSRL01000039">
    <property type="protein sequence ID" value="NKE57846.1"/>
    <property type="molecule type" value="Genomic_DNA"/>
</dbReference>